<dbReference type="GO" id="GO:0003924">
    <property type="term" value="F:GTPase activity"/>
    <property type="evidence" value="ECO:0007669"/>
    <property type="project" value="InterPro"/>
</dbReference>
<protein>
    <submittedName>
        <fullName evidence="4">Interferon-induced GTP-binding mx2</fullName>
    </submittedName>
</protein>
<dbReference type="GO" id="GO:0000266">
    <property type="term" value="P:mitochondrial fission"/>
    <property type="evidence" value="ECO:0007669"/>
    <property type="project" value="TreeGrafter"/>
</dbReference>
<dbReference type="GO" id="GO:0016559">
    <property type="term" value="P:peroxisome fission"/>
    <property type="evidence" value="ECO:0007669"/>
    <property type="project" value="TreeGrafter"/>
</dbReference>
<sequence>MAGLASPLMLEKIDKLFACGVGEYVDLPQIVVVGDESCGKSSVLEGLIKKPLPRDSGLCTRFATQIVFRRAAQSGIFVSIMPEQNAPQEHISSLRAWAKSVPSLDSQAFVDIMREVHEVMGLSGGVDDTGARKPTFSNDVLRLEICGPDQEHLSVIDIPGIFKSTTEGLTTKADIQLVRNMVKSYMDNPRSVILAVIPANVDVATQEILELAGEADPQQDRTLGVLTKPDLVDKGAEPKVIELLEGRARSMKLGWHMIRNPGQLDLANTDLDRDSMEADFFRSQKPWDTIDKDKVGIDALKGEARDKGTLDSCQKKLNDLGPERSGLTEQRTYLTQLATRFQRLVAFALKANHGADSLFDSEPELRVSPAVMARMKTFSDDMWTYGHMYSFLGKDQEEQGSAVLDAAEQKEYSVRKQEDLEELPNIQCLDMTLSYPKAGGIKRWLRDVFESNRGFELGTFNASILATVMKKQSSKWEDISTGFVSDVVVLVHKFVHTALTSICADGEICRALLNTLFDNLVQRYQKALDSAKFLVEVENGDTPMTLNHYFNDNLQKSRHGKAIAGLEKKAIDVDDHPNGVRKMVPVETAIASHNMSNDDHVILEIHDILQSYYKVSLKTFVDNVCKQAVIHFLLSPDRGPLALFSPNFVAELSPEQLEEIAGEAPAMKRLRGELKKEMARLTEAMKILVRA</sequence>
<keyword evidence="1" id="KW-0342">GTP-binding</keyword>
<organism evidence="4 5">
    <name type="scientific">Lecanosticta acicola</name>
    <dbReference type="NCBI Taxonomy" id="111012"/>
    <lineage>
        <taxon>Eukaryota</taxon>
        <taxon>Fungi</taxon>
        <taxon>Dikarya</taxon>
        <taxon>Ascomycota</taxon>
        <taxon>Pezizomycotina</taxon>
        <taxon>Dothideomycetes</taxon>
        <taxon>Dothideomycetidae</taxon>
        <taxon>Mycosphaerellales</taxon>
        <taxon>Mycosphaerellaceae</taxon>
        <taxon>Lecanosticta</taxon>
    </lineage>
</organism>
<dbReference type="InterPro" id="IPR001401">
    <property type="entry name" value="Dynamin_GTPase"/>
</dbReference>
<accession>A0AAI8Z5X5</accession>
<evidence type="ECO:0000256" key="1">
    <source>
        <dbReference type="RuleBase" id="RU003932"/>
    </source>
</evidence>
<reference evidence="4" key="1">
    <citation type="submission" date="2023-11" db="EMBL/GenBank/DDBJ databases">
        <authorList>
            <person name="Alioto T."/>
            <person name="Alioto T."/>
            <person name="Gomez Garrido J."/>
        </authorList>
    </citation>
    <scope>NUCLEOTIDE SEQUENCE</scope>
</reference>
<comment type="caution">
    <text evidence="4">The sequence shown here is derived from an EMBL/GenBank/DDBJ whole genome shotgun (WGS) entry which is preliminary data.</text>
</comment>
<evidence type="ECO:0000259" key="2">
    <source>
        <dbReference type="PROSITE" id="PS51388"/>
    </source>
</evidence>
<dbReference type="PROSITE" id="PS00410">
    <property type="entry name" value="G_DYNAMIN_1"/>
    <property type="match status" value="1"/>
</dbReference>
<dbReference type="EMBL" id="CAVMBE010000076">
    <property type="protein sequence ID" value="CAK4033018.1"/>
    <property type="molecule type" value="Genomic_DNA"/>
</dbReference>
<dbReference type="InterPro" id="IPR030381">
    <property type="entry name" value="G_DYNAMIN_dom"/>
</dbReference>
<evidence type="ECO:0000313" key="5">
    <source>
        <dbReference type="Proteomes" id="UP001296104"/>
    </source>
</evidence>
<evidence type="ECO:0000259" key="3">
    <source>
        <dbReference type="PROSITE" id="PS51718"/>
    </source>
</evidence>
<dbReference type="GO" id="GO:0006897">
    <property type="term" value="P:endocytosis"/>
    <property type="evidence" value="ECO:0007669"/>
    <property type="project" value="TreeGrafter"/>
</dbReference>
<dbReference type="InterPro" id="IPR045063">
    <property type="entry name" value="Dynamin_N"/>
</dbReference>
<dbReference type="Pfam" id="PF00350">
    <property type="entry name" value="Dynamin_N"/>
    <property type="match status" value="1"/>
</dbReference>
<dbReference type="GO" id="GO:0005874">
    <property type="term" value="C:microtubule"/>
    <property type="evidence" value="ECO:0007669"/>
    <property type="project" value="TreeGrafter"/>
</dbReference>
<dbReference type="PANTHER" id="PTHR11566:SF215">
    <property type="entry name" value="DYNAMIN GTPASE"/>
    <property type="match status" value="1"/>
</dbReference>
<dbReference type="GO" id="GO:0016020">
    <property type="term" value="C:membrane"/>
    <property type="evidence" value="ECO:0007669"/>
    <property type="project" value="TreeGrafter"/>
</dbReference>
<dbReference type="GO" id="GO:0005525">
    <property type="term" value="F:GTP binding"/>
    <property type="evidence" value="ECO:0007669"/>
    <property type="project" value="UniProtKB-KW"/>
</dbReference>
<dbReference type="Pfam" id="PF02212">
    <property type="entry name" value="GED"/>
    <property type="match status" value="1"/>
</dbReference>
<dbReference type="InterPro" id="IPR019762">
    <property type="entry name" value="Dynamin_GTPase_CS"/>
</dbReference>
<comment type="similarity">
    <text evidence="1">Belongs to the TRAFAC class dynamin-like GTPase superfamily. Dynamin/Fzo/YdjA family.</text>
</comment>
<dbReference type="AlphaFoldDB" id="A0AAI8Z5X5"/>
<dbReference type="PRINTS" id="PR00195">
    <property type="entry name" value="DYNAMIN"/>
</dbReference>
<dbReference type="InterPro" id="IPR003130">
    <property type="entry name" value="GED"/>
</dbReference>
<dbReference type="InterPro" id="IPR022812">
    <property type="entry name" value="Dynamin"/>
</dbReference>
<dbReference type="InterPro" id="IPR020850">
    <property type="entry name" value="GED_dom"/>
</dbReference>
<dbReference type="Proteomes" id="UP001296104">
    <property type="component" value="Unassembled WGS sequence"/>
</dbReference>
<dbReference type="Gene3D" id="3.40.50.300">
    <property type="entry name" value="P-loop containing nucleotide triphosphate hydrolases"/>
    <property type="match status" value="1"/>
</dbReference>
<name>A0AAI8Z5X5_9PEZI</name>
<dbReference type="CDD" id="cd08771">
    <property type="entry name" value="DLP_1"/>
    <property type="match status" value="1"/>
</dbReference>
<dbReference type="PROSITE" id="PS51388">
    <property type="entry name" value="GED"/>
    <property type="match status" value="1"/>
</dbReference>
<dbReference type="PROSITE" id="PS51718">
    <property type="entry name" value="G_DYNAMIN_2"/>
    <property type="match status" value="1"/>
</dbReference>
<dbReference type="InterPro" id="IPR027417">
    <property type="entry name" value="P-loop_NTPase"/>
</dbReference>
<keyword evidence="5" id="KW-1185">Reference proteome</keyword>
<feature type="domain" description="GED" evidence="2">
    <location>
        <begin position="602"/>
        <end position="691"/>
    </location>
</feature>
<dbReference type="GO" id="GO:0005739">
    <property type="term" value="C:mitochondrion"/>
    <property type="evidence" value="ECO:0007669"/>
    <property type="project" value="TreeGrafter"/>
</dbReference>
<proteinExistence type="inferred from homology"/>
<dbReference type="SUPFAM" id="SSF52540">
    <property type="entry name" value="P-loop containing nucleoside triphosphate hydrolases"/>
    <property type="match status" value="1"/>
</dbReference>
<dbReference type="PANTHER" id="PTHR11566">
    <property type="entry name" value="DYNAMIN"/>
    <property type="match status" value="1"/>
</dbReference>
<gene>
    <name evidence="4" type="ORF">LECACI_7A008176</name>
</gene>
<dbReference type="GO" id="GO:0048312">
    <property type="term" value="P:intracellular distribution of mitochondria"/>
    <property type="evidence" value="ECO:0007669"/>
    <property type="project" value="TreeGrafter"/>
</dbReference>
<dbReference type="GO" id="GO:0008017">
    <property type="term" value="F:microtubule binding"/>
    <property type="evidence" value="ECO:0007669"/>
    <property type="project" value="TreeGrafter"/>
</dbReference>
<dbReference type="SMART" id="SM00053">
    <property type="entry name" value="DYNc"/>
    <property type="match status" value="1"/>
</dbReference>
<dbReference type="Gene3D" id="1.20.120.1240">
    <property type="entry name" value="Dynamin, middle domain"/>
    <property type="match status" value="1"/>
</dbReference>
<feature type="domain" description="Dynamin-type G" evidence="3">
    <location>
        <begin position="24"/>
        <end position="314"/>
    </location>
</feature>
<evidence type="ECO:0000313" key="4">
    <source>
        <dbReference type="EMBL" id="CAK4033018.1"/>
    </source>
</evidence>
<keyword evidence="1" id="KW-0547">Nucleotide-binding</keyword>